<dbReference type="AlphaFoldDB" id="A0A654LX26"/>
<proteinExistence type="predicted"/>
<gene>
    <name evidence="1" type="ORF">NMY3_01805</name>
</gene>
<evidence type="ECO:0000313" key="2">
    <source>
        <dbReference type="Proteomes" id="UP000058925"/>
    </source>
</evidence>
<evidence type="ECO:0000313" key="1">
    <source>
        <dbReference type="EMBL" id="ALI36008.1"/>
    </source>
</evidence>
<organism evidence="1 2">
    <name type="scientific">Candidatus Nitrosocosmicus oleophilus</name>
    <dbReference type="NCBI Taxonomy" id="1353260"/>
    <lineage>
        <taxon>Archaea</taxon>
        <taxon>Nitrososphaerota</taxon>
        <taxon>Nitrososphaeria</taxon>
        <taxon>Nitrososphaerales</taxon>
        <taxon>Nitrososphaeraceae</taxon>
        <taxon>Candidatus Nitrosocosmicus</taxon>
    </lineage>
</organism>
<name>A0A654LX26_9ARCH</name>
<keyword evidence="2" id="KW-1185">Reference proteome</keyword>
<reference evidence="2" key="1">
    <citation type="submission" date="2015-10" db="EMBL/GenBank/DDBJ databases">
        <title>Niche specialization of a soil ammonia-oxidizing archaeon, Candidatus Nitrosocosmicus oleophilus.</title>
        <authorList>
            <person name="Jung M.-Y."/>
            <person name="Rhee S.-K."/>
        </authorList>
    </citation>
    <scope>NUCLEOTIDE SEQUENCE [LARGE SCALE GENOMIC DNA]</scope>
    <source>
        <strain evidence="2">MY3</strain>
    </source>
</reference>
<dbReference type="EMBL" id="CP012850">
    <property type="protein sequence ID" value="ALI36008.1"/>
    <property type="molecule type" value="Genomic_DNA"/>
</dbReference>
<accession>A0A654LX26</accession>
<sequence length="47" mass="5061">MILSLTHNDSLTVKLKKILLKESIGLEIVIPVMPINTSKLSGGTLSN</sequence>
<dbReference type="Proteomes" id="UP000058925">
    <property type="component" value="Chromosome"/>
</dbReference>
<protein>
    <submittedName>
        <fullName evidence="1">Uncharacterized protein</fullName>
    </submittedName>
</protein>
<dbReference type="KEGG" id="taa:NMY3_01805"/>